<name>A0A9Q9FC95_ENCHE</name>
<reference evidence="2 4" key="2">
    <citation type="submission" date="2023-02" db="EMBL/GenBank/DDBJ databases">
        <title>Encephalitozoon hellem ATCC 50451 complete genome.</title>
        <authorList>
            <person name="Mascarenhas dos Santos A.C."/>
            <person name="Julian A.T."/>
            <person name="Pombert J.-F."/>
        </authorList>
    </citation>
    <scope>NUCLEOTIDE SEQUENCE [LARGE SCALE GENOMIC DNA]</scope>
    <source>
        <strain evidence="2 4">ATCC 50451</strain>
    </source>
</reference>
<dbReference type="AlphaFoldDB" id="A0A9Q9FC95"/>
<evidence type="ECO:0000313" key="3">
    <source>
        <dbReference type="Proteomes" id="UP001059546"/>
    </source>
</evidence>
<accession>A0A9Q9FC95</accession>
<organism evidence="1 3">
    <name type="scientific">Encephalitozoon hellem</name>
    <name type="common">Microsporidian parasite</name>
    <dbReference type="NCBI Taxonomy" id="27973"/>
    <lineage>
        <taxon>Eukaryota</taxon>
        <taxon>Fungi</taxon>
        <taxon>Fungi incertae sedis</taxon>
        <taxon>Microsporidia</taxon>
        <taxon>Unikaryonidae</taxon>
        <taxon>Encephalitozoon</taxon>
    </lineage>
</organism>
<dbReference type="CDD" id="cd11605">
    <property type="entry name" value="RWD_DRWD_ELF-like"/>
    <property type="match status" value="1"/>
</dbReference>
<dbReference type="OrthoDB" id="2191887at2759"/>
<dbReference type="Proteomes" id="UP001217963">
    <property type="component" value="Chromosome IX"/>
</dbReference>
<reference evidence="1" key="1">
    <citation type="submission" date="2021-05" db="EMBL/GenBank/DDBJ databases">
        <title>Encephalitozoon hellem ATCC 50604 Complete Genome.</title>
        <authorList>
            <person name="Mascarenhas dos Santos A.C."/>
            <person name="Julian A.T."/>
            <person name="Pombert J.-F."/>
        </authorList>
    </citation>
    <scope>NUCLEOTIDE SEQUENCE</scope>
    <source>
        <strain evidence="1">ATCC 50604</strain>
    </source>
</reference>
<dbReference type="SUPFAM" id="SSF54495">
    <property type="entry name" value="UBC-like"/>
    <property type="match status" value="1"/>
</dbReference>
<gene>
    <name evidence="1" type="ORF">GPU96_09g18000</name>
    <name evidence="2" type="ORF">PFJ87_09g01330</name>
</gene>
<keyword evidence="4" id="KW-1185">Reference proteome</keyword>
<evidence type="ECO:0000313" key="1">
    <source>
        <dbReference type="EMBL" id="UTX44020.1"/>
    </source>
</evidence>
<evidence type="ECO:0000313" key="4">
    <source>
        <dbReference type="Proteomes" id="UP001217963"/>
    </source>
</evidence>
<proteinExistence type="predicted"/>
<sequence>MDEHDALEYIFGSNLRHCVESTGQVYKISIGDKYFEFSCGEDYPYSIPRVISNVENEVLEDVAKKAKSYVSTPMIFDMIRLTFKKLEESNIEGIGKRISACYIVDDRERITEEDFLNWRKKNQIAVRTRSGKTGKEIFLERKRNREEIQDDI</sequence>
<dbReference type="Proteomes" id="UP001059546">
    <property type="component" value="Chromosome IX"/>
</dbReference>
<dbReference type="EMBL" id="CP119070">
    <property type="protein sequence ID" value="WEL39505.1"/>
    <property type="molecule type" value="Genomic_DNA"/>
</dbReference>
<dbReference type="EMBL" id="CP075155">
    <property type="protein sequence ID" value="UTX44020.1"/>
    <property type="molecule type" value="Genomic_DNA"/>
</dbReference>
<dbReference type="InterPro" id="IPR016135">
    <property type="entry name" value="UBQ-conjugating_enzyme/RWD"/>
</dbReference>
<evidence type="ECO:0000313" key="2">
    <source>
        <dbReference type="EMBL" id="WEL39505.1"/>
    </source>
</evidence>
<protein>
    <submittedName>
        <fullName evidence="1">RING finger protein 25</fullName>
    </submittedName>
    <submittedName>
        <fullName evidence="2">RWD domain-containing protein</fullName>
    </submittedName>
</protein>